<dbReference type="AlphaFoldDB" id="A0A6J7KI90"/>
<keyword evidence="1" id="KW-0285">Flavoprotein</keyword>
<dbReference type="NCBIfam" id="TIGR03619">
    <property type="entry name" value="F420_Rv2161c"/>
    <property type="match status" value="1"/>
</dbReference>
<evidence type="ECO:0000313" key="8">
    <source>
        <dbReference type="EMBL" id="CAB4827645.1"/>
    </source>
</evidence>
<dbReference type="EMBL" id="CAFAAV010000147">
    <property type="protein sequence ID" value="CAB4827645.1"/>
    <property type="molecule type" value="Genomic_DNA"/>
</dbReference>
<keyword evidence="3" id="KW-0560">Oxidoreductase</keyword>
<evidence type="ECO:0000256" key="3">
    <source>
        <dbReference type="ARBA" id="ARBA00023002"/>
    </source>
</evidence>
<evidence type="ECO:0000259" key="5">
    <source>
        <dbReference type="Pfam" id="PF00296"/>
    </source>
</evidence>
<dbReference type="EMBL" id="CAESGF010000008">
    <property type="protein sequence ID" value="CAB4363802.1"/>
    <property type="molecule type" value="Genomic_DNA"/>
</dbReference>
<dbReference type="PANTHER" id="PTHR42847">
    <property type="entry name" value="ALKANESULFONATE MONOOXYGENASE"/>
    <property type="match status" value="1"/>
</dbReference>
<dbReference type="GO" id="GO:0046306">
    <property type="term" value="P:alkanesulfonate catabolic process"/>
    <property type="evidence" value="ECO:0007669"/>
    <property type="project" value="TreeGrafter"/>
</dbReference>
<accession>A0A6J7KI90</accession>
<evidence type="ECO:0000313" key="6">
    <source>
        <dbReference type="EMBL" id="CAB4363802.1"/>
    </source>
</evidence>
<organism evidence="9">
    <name type="scientific">freshwater metagenome</name>
    <dbReference type="NCBI Taxonomy" id="449393"/>
    <lineage>
        <taxon>unclassified sequences</taxon>
        <taxon>metagenomes</taxon>
        <taxon>ecological metagenomes</taxon>
    </lineage>
</organism>
<gene>
    <name evidence="7" type="ORF">UFOPK2656_03358</name>
    <name evidence="8" type="ORF">UFOPK3099_01804</name>
    <name evidence="9" type="ORF">UFOPK3651_03184</name>
    <name evidence="10" type="ORF">UFOPK3931_00481</name>
    <name evidence="6" type="ORF">UFOPK4189_01572</name>
</gene>
<dbReference type="EMBL" id="CAFBOL010000007">
    <property type="protein sequence ID" value="CAB4975789.1"/>
    <property type="molecule type" value="Genomic_DNA"/>
</dbReference>
<reference evidence="9" key="1">
    <citation type="submission" date="2020-05" db="EMBL/GenBank/DDBJ databases">
        <authorList>
            <person name="Chiriac C."/>
            <person name="Salcher M."/>
            <person name="Ghai R."/>
            <person name="Kavagutti S V."/>
        </authorList>
    </citation>
    <scope>NUCLEOTIDE SEQUENCE</scope>
</reference>
<dbReference type="Gene3D" id="3.20.20.30">
    <property type="entry name" value="Luciferase-like domain"/>
    <property type="match status" value="1"/>
</dbReference>
<keyword evidence="2" id="KW-0288">FMN</keyword>
<dbReference type="Pfam" id="PF00296">
    <property type="entry name" value="Bac_luciferase"/>
    <property type="match status" value="1"/>
</dbReference>
<proteinExistence type="predicted"/>
<dbReference type="InterPro" id="IPR050172">
    <property type="entry name" value="SsuD_RutA_monooxygenase"/>
</dbReference>
<feature type="domain" description="Luciferase-like" evidence="5">
    <location>
        <begin position="24"/>
        <end position="237"/>
    </location>
</feature>
<evidence type="ECO:0000256" key="4">
    <source>
        <dbReference type="ARBA" id="ARBA00023033"/>
    </source>
</evidence>
<evidence type="ECO:0000313" key="10">
    <source>
        <dbReference type="EMBL" id="CAB4975789.1"/>
    </source>
</evidence>
<dbReference type="EMBL" id="CAFBMT010000031">
    <property type="protein sequence ID" value="CAB4956028.1"/>
    <property type="molecule type" value="Genomic_DNA"/>
</dbReference>
<dbReference type="InterPro" id="IPR011251">
    <property type="entry name" value="Luciferase-like_dom"/>
</dbReference>
<dbReference type="EMBL" id="CAEZYF010000036">
    <property type="protein sequence ID" value="CAB4748006.1"/>
    <property type="molecule type" value="Genomic_DNA"/>
</dbReference>
<name>A0A6J7KI90_9ZZZZ</name>
<dbReference type="InterPro" id="IPR036661">
    <property type="entry name" value="Luciferase-like_sf"/>
</dbReference>
<keyword evidence="4" id="KW-0503">Monooxygenase</keyword>
<sequence length="308" mass="33519">MKVRIGIGFGIRTKLNDSGFGVVVDALEELGFDSLWLSERIGSEAPDPLVAMSFAAGRTRRLKFGMSVMVLPGRNPALLAKELATLDRLSSGRLLPAFGLGAVDPHEQQAFGVDRKARAAIFDEALQVLRGCWAPEPLTHHGTYYQYDELQVLPKPAQAHLDVWLGGLAPSELRRVGRLADGWMPSFLAPDDAARGREVIEATCAEHGRTIDPEHFGALIPYSVGPPPAAVLAALAARRPDLADPSVLVPNGWDQLMATIDRFVAVGTSKFVILPMNEPAGPDEWVRHLEEAAPIVLERQNSVQHHEQ</sequence>
<dbReference type="GO" id="GO:0008726">
    <property type="term" value="F:alkanesulfonate monooxygenase activity"/>
    <property type="evidence" value="ECO:0007669"/>
    <property type="project" value="TreeGrafter"/>
</dbReference>
<evidence type="ECO:0000256" key="1">
    <source>
        <dbReference type="ARBA" id="ARBA00022630"/>
    </source>
</evidence>
<evidence type="ECO:0000256" key="2">
    <source>
        <dbReference type="ARBA" id="ARBA00022643"/>
    </source>
</evidence>
<evidence type="ECO:0000313" key="7">
    <source>
        <dbReference type="EMBL" id="CAB4748006.1"/>
    </source>
</evidence>
<evidence type="ECO:0000313" key="9">
    <source>
        <dbReference type="EMBL" id="CAB4956028.1"/>
    </source>
</evidence>
<dbReference type="InterPro" id="IPR019921">
    <property type="entry name" value="Lucif-like_OxRdtase_Rv2161c"/>
</dbReference>
<protein>
    <submittedName>
        <fullName evidence="9">Unannotated protein</fullName>
    </submittedName>
</protein>
<dbReference type="SUPFAM" id="SSF51679">
    <property type="entry name" value="Bacterial luciferase-like"/>
    <property type="match status" value="1"/>
</dbReference>
<dbReference type="PANTHER" id="PTHR42847:SF4">
    <property type="entry name" value="ALKANESULFONATE MONOOXYGENASE-RELATED"/>
    <property type="match status" value="1"/>
</dbReference>